<reference evidence="3" key="1">
    <citation type="journal article" date="2011" name="Environ. Microbiol.">
        <title>Genomic insights into the metabolic potential of the polycyclic aromatic hydrocarbon degrading sulfate-reducing Deltaproteobacterium N47.</title>
        <authorList>
            <person name="Bergmann F."/>
            <person name="Selesi D."/>
            <person name="Weinmaier T."/>
            <person name="Tischler P."/>
            <person name="Rattei T."/>
            <person name="Meckenstock R.U."/>
        </authorList>
    </citation>
    <scope>NUCLEOTIDE SEQUENCE</scope>
</reference>
<protein>
    <recommendedName>
        <fullName evidence="2">HTH merR-type domain-containing protein</fullName>
    </recommendedName>
</protein>
<dbReference type="InterPro" id="IPR000551">
    <property type="entry name" value="MerR-type_HTH_dom"/>
</dbReference>
<name>E1Y995_9BACT</name>
<feature type="region of interest" description="Disordered" evidence="1">
    <location>
        <begin position="1"/>
        <end position="21"/>
    </location>
</feature>
<dbReference type="EMBL" id="FR695864">
    <property type="protein sequence ID" value="CBX27139.1"/>
    <property type="molecule type" value="Genomic_DNA"/>
</dbReference>
<accession>E1Y995</accession>
<dbReference type="Pfam" id="PF13411">
    <property type="entry name" value="MerR_1"/>
    <property type="match status" value="1"/>
</dbReference>
<feature type="domain" description="HTH merR-type" evidence="2">
    <location>
        <begin position="70"/>
        <end position="126"/>
    </location>
</feature>
<evidence type="ECO:0000259" key="2">
    <source>
        <dbReference type="Pfam" id="PF13411"/>
    </source>
</evidence>
<organism evidence="3">
    <name type="scientific">uncultured Desulfobacterium sp</name>
    <dbReference type="NCBI Taxonomy" id="201089"/>
    <lineage>
        <taxon>Bacteria</taxon>
        <taxon>Pseudomonadati</taxon>
        <taxon>Thermodesulfobacteriota</taxon>
        <taxon>Desulfobacteria</taxon>
        <taxon>Desulfobacterales</taxon>
        <taxon>Desulfobacteriaceae</taxon>
        <taxon>Desulfobacterium</taxon>
        <taxon>environmental samples</taxon>
    </lineage>
</organism>
<sequence length="219" mass="25673">MSETKKEFLKRKKTEKHRQAEKQVREAYSRCIDVKDEDGETVKLLEIDGKHIEWRIRMEPEIEDIFSTIDVSKALNIPRERLRDWMVRDFIKSSLPSTSKGTIAIFTRDDVKLVMLFLKLLESGFKRDIASKHIEMLYNSKAIKAVSYIIIRHTIKDNEPEIEIASIVMGDKLSLQINSKEEIYCNKFPLIKNGEWEGIYIINMINLDRELVKALSRLD</sequence>
<evidence type="ECO:0000256" key="1">
    <source>
        <dbReference type="SAM" id="MobiDB-lite"/>
    </source>
</evidence>
<evidence type="ECO:0000313" key="3">
    <source>
        <dbReference type="EMBL" id="CBX27139.1"/>
    </source>
</evidence>
<proteinExistence type="predicted"/>
<gene>
    <name evidence="3" type="ORF">N47_A11680</name>
</gene>
<dbReference type="AlphaFoldDB" id="E1Y995"/>